<sequence>MRQALTARTDTAHSLATVSTPPTIIILGHRAVCAIAIAGDAAQRSCGYRSAARRASASIRTAERTFERNRNQHKPHCERSGSIVKRTDNESSTPLKLSFDRWQSCIAQSFSCARRARPYYHQHRSCFAKCCTEHKSVLELSHTTSNGCIDVFHSDIACCSYHIESSAQPSTANLHCTSEPRAVSIAIAIAVSTDSTKSRLSALASVVDRVRRITSSSLSLHFCSSVRASSAHLAIRVLFSLSTPSPHRLVSTHHCPHSRPTIAPEGQASRISTRLARMSEMQRYWLQAR</sequence>
<dbReference type="GeneID" id="24107373"/>
<name>R9P0F2_PSEHS</name>
<dbReference type="AlphaFoldDB" id="R9P0F2"/>
<evidence type="ECO:0000313" key="3">
    <source>
        <dbReference type="Proteomes" id="UP000014071"/>
    </source>
</evidence>
<feature type="region of interest" description="Disordered" evidence="1">
    <location>
        <begin position="67"/>
        <end position="89"/>
    </location>
</feature>
<protein>
    <submittedName>
        <fullName evidence="2">Uncharacterized protein</fullName>
    </submittedName>
</protein>
<accession>R9P0F2</accession>
<gene>
    <name evidence="2" type="ORF">PHSY_002079</name>
</gene>
<dbReference type="Proteomes" id="UP000014071">
    <property type="component" value="Unassembled WGS sequence"/>
</dbReference>
<proteinExistence type="predicted"/>
<keyword evidence="3" id="KW-1185">Reference proteome</keyword>
<reference evidence="3" key="1">
    <citation type="journal article" date="2013" name="Genome Announc.">
        <title>Draft genome sequence of the basidiomycetous yeast-like fungus Pseudozyma hubeiensis SY62, which produces an abundant amount of the biosurfactant mannosylerythritol lipids.</title>
        <authorList>
            <person name="Konishi M."/>
            <person name="Hatada Y."/>
            <person name="Horiuchi J."/>
        </authorList>
    </citation>
    <scope>NUCLEOTIDE SEQUENCE [LARGE SCALE GENOMIC DNA]</scope>
    <source>
        <strain evidence="3">SY62</strain>
    </source>
</reference>
<dbReference type="EMBL" id="DF238784">
    <property type="protein sequence ID" value="GAC94507.1"/>
    <property type="molecule type" value="Genomic_DNA"/>
</dbReference>
<evidence type="ECO:0000313" key="2">
    <source>
        <dbReference type="EMBL" id="GAC94507.1"/>
    </source>
</evidence>
<dbReference type="HOGENOM" id="CLU_963549_0_0_1"/>
<organism evidence="2 3">
    <name type="scientific">Pseudozyma hubeiensis (strain SY62)</name>
    <name type="common">Yeast</name>
    <dbReference type="NCBI Taxonomy" id="1305764"/>
    <lineage>
        <taxon>Eukaryota</taxon>
        <taxon>Fungi</taxon>
        <taxon>Dikarya</taxon>
        <taxon>Basidiomycota</taxon>
        <taxon>Ustilaginomycotina</taxon>
        <taxon>Ustilaginomycetes</taxon>
        <taxon>Ustilaginales</taxon>
        <taxon>Ustilaginaceae</taxon>
        <taxon>Pseudozyma</taxon>
    </lineage>
</organism>
<evidence type="ECO:0000256" key="1">
    <source>
        <dbReference type="SAM" id="MobiDB-lite"/>
    </source>
</evidence>
<dbReference type="RefSeq" id="XP_012188094.1">
    <property type="nucleotide sequence ID" value="XM_012332704.1"/>
</dbReference>